<evidence type="ECO:0000256" key="9">
    <source>
        <dbReference type="PIRSR" id="PIRSR610347-1"/>
    </source>
</evidence>
<dbReference type="Proteomes" id="UP000615446">
    <property type="component" value="Unassembled WGS sequence"/>
</dbReference>
<dbReference type="PANTHER" id="PTHR12415">
    <property type="entry name" value="TYROSYL-DNA PHOSPHODIESTERASE 1"/>
    <property type="match status" value="1"/>
</dbReference>
<reference evidence="13" key="1">
    <citation type="submission" date="2019-10" db="EMBL/GenBank/DDBJ databases">
        <title>Conservation and host-specific expression of non-tandemly repeated heterogenous ribosome RNA gene in arbuscular mycorrhizal fungi.</title>
        <authorList>
            <person name="Maeda T."/>
            <person name="Kobayashi Y."/>
            <person name="Nakagawa T."/>
            <person name="Ezawa T."/>
            <person name="Yamaguchi K."/>
            <person name="Bino T."/>
            <person name="Nishimoto Y."/>
            <person name="Shigenobu S."/>
            <person name="Kawaguchi M."/>
        </authorList>
    </citation>
    <scope>NUCLEOTIDE SEQUENCE</scope>
    <source>
        <strain evidence="13">HR1</strain>
    </source>
</reference>
<dbReference type="GO" id="GO:0006281">
    <property type="term" value="P:DNA repair"/>
    <property type="evidence" value="ECO:0007669"/>
    <property type="project" value="UniProtKB-KW"/>
</dbReference>
<evidence type="ECO:0000256" key="6">
    <source>
        <dbReference type="ARBA" id="ARBA00022839"/>
    </source>
</evidence>
<keyword evidence="4" id="KW-0227">DNA damage</keyword>
<evidence type="ECO:0000256" key="11">
    <source>
        <dbReference type="PIRSR" id="PIRSR610347-3"/>
    </source>
</evidence>
<keyword evidence="6" id="KW-0269">Exonuclease</keyword>
<keyword evidence="3" id="KW-0540">Nuclease</keyword>
<dbReference type="Gene3D" id="3.30.710.10">
    <property type="entry name" value="Potassium Channel Kv1.1, Chain A"/>
    <property type="match status" value="1"/>
</dbReference>
<dbReference type="EMBL" id="BLAL01000047">
    <property type="protein sequence ID" value="GES80149.1"/>
    <property type="molecule type" value="Genomic_DNA"/>
</dbReference>
<feature type="domain" description="BTB" evidence="12">
    <location>
        <begin position="28"/>
        <end position="101"/>
    </location>
</feature>
<dbReference type="CDD" id="cd09122">
    <property type="entry name" value="PLDc_Tdp1_1"/>
    <property type="match status" value="1"/>
</dbReference>
<dbReference type="CDD" id="cd18186">
    <property type="entry name" value="BTB_POZ_ZBTB_KLHL-like"/>
    <property type="match status" value="1"/>
</dbReference>
<comment type="subcellular location">
    <subcellularLocation>
        <location evidence="1">Nucleus</location>
    </subcellularLocation>
</comment>
<dbReference type="PANTHER" id="PTHR12415:SF0">
    <property type="entry name" value="TYROSYL-DNA PHOSPHODIESTERASE 1"/>
    <property type="match status" value="1"/>
</dbReference>
<comment type="caution">
    <text evidence="13">The sequence shown here is derived from an EMBL/GenBank/DDBJ whole genome shotgun (WGS) entry which is preliminary data.</text>
</comment>
<dbReference type="SUPFAM" id="SSF56024">
    <property type="entry name" value="Phospholipase D/nuclease"/>
    <property type="match status" value="2"/>
</dbReference>
<dbReference type="OrthoDB" id="47785at2759"/>
<accession>A0A8H3QKR7</accession>
<dbReference type="AlphaFoldDB" id="A0A8H3QKR7"/>
<name>A0A8H3QKR7_9GLOM</name>
<feature type="binding site" evidence="10">
    <location>
        <position position="484"/>
    </location>
    <ligand>
        <name>substrate</name>
    </ligand>
</feature>
<comment type="similarity">
    <text evidence="2">Belongs to the tyrosyl-DNA phosphodiesterase family.</text>
</comment>
<feature type="site" description="Interaction with DNA" evidence="11">
    <location>
        <position position="751"/>
    </location>
</feature>
<protein>
    <submittedName>
        <fullName evidence="13">Putative tyrosyl-DNA phosphodiesterase</fullName>
    </submittedName>
</protein>
<evidence type="ECO:0000313" key="14">
    <source>
        <dbReference type="Proteomes" id="UP000615446"/>
    </source>
</evidence>
<dbReference type="GO" id="GO:0003697">
    <property type="term" value="F:single-stranded DNA binding"/>
    <property type="evidence" value="ECO:0007669"/>
    <property type="project" value="TreeGrafter"/>
</dbReference>
<evidence type="ECO:0000256" key="4">
    <source>
        <dbReference type="ARBA" id="ARBA00022763"/>
    </source>
</evidence>
<evidence type="ECO:0000259" key="12">
    <source>
        <dbReference type="PROSITE" id="PS50097"/>
    </source>
</evidence>
<organism evidence="13 14">
    <name type="scientific">Rhizophagus clarus</name>
    <dbReference type="NCBI Taxonomy" id="94130"/>
    <lineage>
        <taxon>Eukaryota</taxon>
        <taxon>Fungi</taxon>
        <taxon>Fungi incertae sedis</taxon>
        <taxon>Mucoromycota</taxon>
        <taxon>Glomeromycotina</taxon>
        <taxon>Glomeromycetes</taxon>
        <taxon>Glomerales</taxon>
        <taxon>Glomeraceae</taxon>
        <taxon>Rhizophagus</taxon>
    </lineage>
</organism>
<keyword evidence="8" id="KW-0539">Nucleus</keyword>
<evidence type="ECO:0000256" key="1">
    <source>
        <dbReference type="ARBA" id="ARBA00004123"/>
    </source>
</evidence>
<gene>
    <name evidence="13" type="ORF">RCL2_000744500</name>
</gene>
<evidence type="ECO:0000313" key="13">
    <source>
        <dbReference type="EMBL" id="GES80149.1"/>
    </source>
</evidence>
<evidence type="ECO:0000256" key="2">
    <source>
        <dbReference type="ARBA" id="ARBA00010205"/>
    </source>
</evidence>
<dbReference type="GO" id="GO:0004527">
    <property type="term" value="F:exonuclease activity"/>
    <property type="evidence" value="ECO:0007669"/>
    <property type="project" value="UniProtKB-KW"/>
</dbReference>
<feature type="active site" description="Nucleophile" evidence="9">
    <location>
        <position position="482"/>
    </location>
</feature>
<dbReference type="GO" id="GO:0005634">
    <property type="term" value="C:nucleus"/>
    <property type="evidence" value="ECO:0007669"/>
    <property type="project" value="UniProtKB-SubCell"/>
</dbReference>
<keyword evidence="7" id="KW-0234">DNA repair</keyword>
<dbReference type="InterPro" id="IPR010347">
    <property type="entry name" value="Tdp1"/>
</dbReference>
<dbReference type="SUPFAM" id="SSF54695">
    <property type="entry name" value="POZ domain"/>
    <property type="match status" value="1"/>
</dbReference>
<dbReference type="PROSITE" id="PS50097">
    <property type="entry name" value="BTB"/>
    <property type="match status" value="1"/>
</dbReference>
<feature type="active site" description="Proton donor/acceptor" evidence="9">
    <location>
        <position position="711"/>
    </location>
</feature>
<dbReference type="Gene3D" id="1.25.40.420">
    <property type="match status" value="1"/>
</dbReference>
<dbReference type="InterPro" id="IPR000210">
    <property type="entry name" value="BTB/POZ_dom"/>
</dbReference>
<feature type="binding site" evidence="10">
    <location>
        <position position="713"/>
    </location>
    <ligand>
        <name>substrate</name>
    </ligand>
</feature>
<dbReference type="SMART" id="SM00225">
    <property type="entry name" value="BTB"/>
    <property type="match status" value="1"/>
</dbReference>
<dbReference type="Pfam" id="PF06087">
    <property type="entry name" value="Tyr-DNA_phospho"/>
    <property type="match status" value="1"/>
</dbReference>
<dbReference type="Pfam" id="PF00651">
    <property type="entry name" value="BTB"/>
    <property type="match status" value="1"/>
</dbReference>
<evidence type="ECO:0000256" key="7">
    <source>
        <dbReference type="ARBA" id="ARBA00023204"/>
    </source>
</evidence>
<sequence>MTFQLMQNLFDKVGKYFNYKQYSTDTNYDVILHVGEEPNYKKFYAHSATLKIKSKYFESALSKRWINKEDDYYILNIPNISPKVFEIILRFMYTDKILSDKTNPSLLFDVLLAADRLCIDKLIDYTQILLTDPTDFTNFLLDNLLEICNITNLFPHFQILQRHIKVLVRNYPTRIFKSQYFLELPENIIISCLESDNLNLYEINIWNNVLDWGIKQFSRKLNKRMIEDWTMEDFMELEEKLENCIPLIRFHHINSKDFYKAVVPFQPIIPGRIYNNIIKYHLTNEISIPFCSVRRPNLRENEVLLENKTTMFLSFLESGKYVVYLNFYGVGFSQDFSISQSLVIELIELIELHTRCVLPKFFSFSSRIVKPPSFKYITTMTDKGPRYLDGVTKLTYVPGYGNEDNYVKIDDLIQKSSLKLAFLSSMIVDFVWLFTKLPNNRQIILAKDWDENSESQGLSGIPNTNYLIVHAPKAESKFGCFHAKLMLLIFDNWMRVVISSGNLISQDWELCENVVFVQDFPSRDKSKEYNGLPEFAQTINDMLVTMGLKTHIIPRLPEYDYSKAKAVLIPSIPGIYKGMDNIKKFGHGRICKAVRELCGEREEVVQLEVQSSSIGSLNKQFLNEFYRSARGLDPISAQSRPRPKKGEVVPLPPINIVYPSKKVVDESKYNNPAKVSIASTICLSEQAYNKDTFPKEILRNCISKRNGLLMHSKFILAKYQEDLNEVPTDPILGESQENIGGWYYCGSHNFSESALGKITTSRETKQLQIKINNWELGVFLPIYKKKEDYNPSEDHDKRDWFCDHSIPVPYVRPPPPYKSDEMPKLKKKNFLRYIIRDISHYHESSIIDLDLPNNNNLKCFIPLEKDNK</sequence>
<dbReference type="GO" id="GO:0003690">
    <property type="term" value="F:double-stranded DNA binding"/>
    <property type="evidence" value="ECO:0007669"/>
    <property type="project" value="TreeGrafter"/>
</dbReference>
<dbReference type="GO" id="GO:0017005">
    <property type="term" value="F:3'-tyrosyl-DNA phosphodiesterase activity"/>
    <property type="evidence" value="ECO:0007669"/>
    <property type="project" value="TreeGrafter"/>
</dbReference>
<keyword evidence="5" id="KW-0378">Hydrolase</keyword>
<evidence type="ECO:0000256" key="8">
    <source>
        <dbReference type="ARBA" id="ARBA00023242"/>
    </source>
</evidence>
<dbReference type="InterPro" id="IPR011333">
    <property type="entry name" value="SKP1/BTB/POZ_sf"/>
</dbReference>
<dbReference type="Gene3D" id="3.30.870.10">
    <property type="entry name" value="Endonuclease Chain A"/>
    <property type="match status" value="2"/>
</dbReference>
<evidence type="ECO:0000256" key="3">
    <source>
        <dbReference type="ARBA" id="ARBA00022722"/>
    </source>
</evidence>
<evidence type="ECO:0000256" key="10">
    <source>
        <dbReference type="PIRSR" id="PIRSR610347-2"/>
    </source>
</evidence>
<evidence type="ECO:0000256" key="5">
    <source>
        <dbReference type="ARBA" id="ARBA00022801"/>
    </source>
</evidence>
<proteinExistence type="inferred from homology"/>